<organism evidence="1 2">
    <name type="scientific">Hyalomma asiaticum</name>
    <name type="common">Tick</name>
    <dbReference type="NCBI Taxonomy" id="266040"/>
    <lineage>
        <taxon>Eukaryota</taxon>
        <taxon>Metazoa</taxon>
        <taxon>Ecdysozoa</taxon>
        <taxon>Arthropoda</taxon>
        <taxon>Chelicerata</taxon>
        <taxon>Arachnida</taxon>
        <taxon>Acari</taxon>
        <taxon>Parasitiformes</taxon>
        <taxon>Ixodida</taxon>
        <taxon>Ixodoidea</taxon>
        <taxon>Ixodidae</taxon>
        <taxon>Hyalomminae</taxon>
        <taxon>Hyalomma</taxon>
    </lineage>
</organism>
<dbReference type="EMBL" id="CM023486">
    <property type="protein sequence ID" value="KAH6927194.1"/>
    <property type="molecule type" value="Genomic_DNA"/>
</dbReference>
<evidence type="ECO:0000313" key="1">
    <source>
        <dbReference type="EMBL" id="KAH6927194.1"/>
    </source>
</evidence>
<keyword evidence="2" id="KW-1185">Reference proteome</keyword>
<proteinExistence type="predicted"/>
<gene>
    <name evidence="1" type="ORF">HPB50_000826</name>
</gene>
<name>A0ACB7RZF1_HYAAI</name>
<evidence type="ECO:0000313" key="2">
    <source>
        <dbReference type="Proteomes" id="UP000821845"/>
    </source>
</evidence>
<accession>A0ACB7RZF1</accession>
<sequence length="78" mass="8814">MPQISIPQIANEGGISFGTVARVLKKHGFHPYHVCLHQDLSEADVERRLDFCSSGLNKIDEDNFILQRAIWTDGARFC</sequence>
<reference evidence="1" key="1">
    <citation type="submission" date="2020-05" db="EMBL/GenBank/DDBJ databases">
        <title>Large-scale comparative analyses of tick genomes elucidate their genetic diversity and vector capacities.</title>
        <authorList>
            <person name="Jia N."/>
            <person name="Wang J."/>
            <person name="Shi W."/>
            <person name="Du L."/>
            <person name="Sun Y."/>
            <person name="Zhan W."/>
            <person name="Jiang J."/>
            <person name="Wang Q."/>
            <person name="Zhang B."/>
            <person name="Ji P."/>
            <person name="Sakyi L.B."/>
            <person name="Cui X."/>
            <person name="Yuan T."/>
            <person name="Jiang B."/>
            <person name="Yang W."/>
            <person name="Lam T.T.-Y."/>
            <person name="Chang Q."/>
            <person name="Ding S."/>
            <person name="Wang X."/>
            <person name="Zhu J."/>
            <person name="Ruan X."/>
            <person name="Zhao L."/>
            <person name="Wei J."/>
            <person name="Que T."/>
            <person name="Du C."/>
            <person name="Cheng J."/>
            <person name="Dai P."/>
            <person name="Han X."/>
            <person name="Huang E."/>
            <person name="Gao Y."/>
            <person name="Liu J."/>
            <person name="Shao H."/>
            <person name="Ye R."/>
            <person name="Li L."/>
            <person name="Wei W."/>
            <person name="Wang X."/>
            <person name="Wang C."/>
            <person name="Yang T."/>
            <person name="Huo Q."/>
            <person name="Li W."/>
            <person name="Guo W."/>
            <person name="Chen H."/>
            <person name="Zhou L."/>
            <person name="Ni X."/>
            <person name="Tian J."/>
            <person name="Zhou Y."/>
            <person name="Sheng Y."/>
            <person name="Liu T."/>
            <person name="Pan Y."/>
            <person name="Xia L."/>
            <person name="Li J."/>
            <person name="Zhao F."/>
            <person name="Cao W."/>
        </authorList>
    </citation>
    <scope>NUCLEOTIDE SEQUENCE</scope>
    <source>
        <strain evidence="1">Hyas-2018</strain>
    </source>
</reference>
<comment type="caution">
    <text evidence="1">The sequence shown here is derived from an EMBL/GenBank/DDBJ whole genome shotgun (WGS) entry which is preliminary data.</text>
</comment>
<dbReference type="Proteomes" id="UP000821845">
    <property type="component" value="Chromosome 6"/>
</dbReference>
<protein>
    <submittedName>
        <fullName evidence="1">Uncharacterized protein</fullName>
    </submittedName>
</protein>